<evidence type="ECO:0000313" key="2">
    <source>
        <dbReference type="Proteomes" id="UP000294299"/>
    </source>
</evidence>
<evidence type="ECO:0000313" key="1">
    <source>
        <dbReference type="EMBL" id="VFJ13656.1"/>
    </source>
</evidence>
<accession>A0A484I967</accession>
<gene>
    <name evidence="1" type="ORF">NFRAN_1334</name>
</gene>
<reference evidence="1 2" key="1">
    <citation type="submission" date="2019-02" db="EMBL/GenBank/DDBJ databases">
        <authorList>
            <person name="Lehtovirta-Morley E L."/>
        </authorList>
    </citation>
    <scope>NUCLEOTIDE SEQUENCE [LARGE SCALE GENOMIC DNA]</scope>
    <source>
        <strain evidence="1">NFRAN1</strain>
    </source>
</reference>
<sequence>MMYAAVSIITTFTVLVYLILPTNVTLAYVPTTPEESGCNPETDTDCFPDDIFTSGDLTNTQLLTLHDRFKSSFNEADRSEVIEMDEIVVKGCESGTKGEVPGKPGVCKE</sequence>
<dbReference type="EMBL" id="LR216287">
    <property type="protein sequence ID" value="VFJ13656.1"/>
    <property type="molecule type" value="Genomic_DNA"/>
</dbReference>
<proteinExistence type="predicted"/>
<name>A0A484I967_9ARCH</name>
<organism evidence="1 2">
    <name type="scientific">Candidatus Nitrosocosmicus franklandianus</name>
    <dbReference type="NCBI Taxonomy" id="1798806"/>
    <lineage>
        <taxon>Archaea</taxon>
        <taxon>Nitrososphaerota</taxon>
        <taxon>Nitrososphaeria</taxon>
        <taxon>Nitrososphaerales</taxon>
        <taxon>Nitrososphaeraceae</taxon>
        <taxon>Candidatus Nitrosocosmicus</taxon>
    </lineage>
</organism>
<dbReference type="Proteomes" id="UP000294299">
    <property type="component" value="Chromosome NFRAN"/>
</dbReference>
<dbReference type="AlphaFoldDB" id="A0A484I967"/>
<dbReference type="KEGG" id="nfn:NFRAN_1334"/>
<protein>
    <submittedName>
        <fullName evidence="1">Uncharacterized protein</fullName>
    </submittedName>
</protein>
<keyword evidence="2" id="KW-1185">Reference proteome</keyword>